<name>A0A2K1R2G2_9PEZI</name>
<keyword evidence="1" id="KW-0496">Mitochondrion</keyword>
<organism evidence="3 4">
    <name type="scientific">Sphaceloma murrayae</name>
    <dbReference type="NCBI Taxonomy" id="2082308"/>
    <lineage>
        <taxon>Eukaryota</taxon>
        <taxon>Fungi</taxon>
        <taxon>Dikarya</taxon>
        <taxon>Ascomycota</taxon>
        <taxon>Pezizomycotina</taxon>
        <taxon>Dothideomycetes</taxon>
        <taxon>Dothideomycetidae</taxon>
        <taxon>Myriangiales</taxon>
        <taxon>Elsinoaceae</taxon>
        <taxon>Sphaceloma</taxon>
    </lineage>
</organism>
<reference evidence="3 4" key="1">
    <citation type="submission" date="2017-06" db="EMBL/GenBank/DDBJ databases">
        <title>Draft genome sequence of a variant of Elsinoe murrayae.</title>
        <authorList>
            <person name="Cheng Q."/>
        </authorList>
    </citation>
    <scope>NUCLEOTIDE SEQUENCE [LARGE SCALE GENOMIC DNA]</scope>
    <source>
        <strain evidence="3 4">CQ-2017a</strain>
    </source>
</reference>
<dbReference type="PANTHER" id="PTHR11735:SF6">
    <property type="entry name" value="TRNA N6-ADENOSINE THREONYLCARBAMOYLTRANSFERASE, MITOCHONDRIAL"/>
    <property type="match status" value="1"/>
</dbReference>
<dbReference type="STRING" id="2082308.A0A2K1R2G2"/>
<feature type="domain" description="Gcp-like" evidence="2">
    <location>
        <begin position="129"/>
        <end position="427"/>
    </location>
</feature>
<keyword evidence="4" id="KW-1185">Reference proteome</keyword>
<evidence type="ECO:0000256" key="1">
    <source>
        <dbReference type="HAMAP-Rule" id="MF_03179"/>
    </source>
</evidence>
<evidence type="ECO:0000313" key="4">
    <source>
        <dbReference type="Proteomes" id="UP000243797"/>
    </source>
</evidence>
<comment type="catalytic activity">
    <reaction evidence="1">
        <text>L-threonylcarbamoyladenylate + adenosine(37) in tRNA = N(6)-L-threonylcarbamoyladenosine(37) in tRNA + AMP + H(+)</text>
        <dbReference type="Rhea" id="RHEA:37059"/>
        <dbReference type="Rhea" id="RHEA-COMP:10162"/>
        <dbReference type="Rhea" id="RHEA-COMP:10163"/>
        <dbReference type="ChEBI" id="CHEBI:15378"/>
        <dbReference type="ChEBI" id="CHEBI:73682"/>
        <dbReference type="ChEBI" id="CHEBI:74411"/>
        <dbReference type="ChEBI" id="CHEBI:74418"/>
        <dbReference type="ChEBI" id="CHEBI:456215"/>
        <dbReference type="EC" id="2.3.1.234"/>
    </reaction>
</comment>
<evidence type="ECO:0000313" key="3">
    <source>
        <dbReference type="EMBL" id="PNS21465.1"/>
    </source>
</evidence>
<dbReference type="GO" id="GO:0072670">
    <property type="term" value="P:mitochondrial tRNA threonylcarbamoyladenosine modification"/>
    <property type="evidence" value="ECO:0007669"/>
    <property type="project" value="TreeGrafter"/>
</dbReference>
<dbReference type="EMBL" id="NKHZ01000011">
    <property type="protein sequence ID" value="PNS21465.1"/>
    <property type="molecule type" value="Genomic_DNA"/>
</dbReference>
<keyword evidence="1" id="KW-0012">Acyltransferase</keyword>
<dbReference type="InterPro" id="IPR022450">
    <property type="entry name" value="TsaD"/>
</dbReference>
<dbReference type="PANTHER" id="PTHR11735">
    <property type="entry name" value="TRNA N6-ADENOSINE THREONYLCARBAMOYLTRANSFERASE"/>
    <property type="match status" value="1"/>
</dbReference>
<evidence type="ECO:0000259" key="2">
    <source>
        <dbReference type="Pfam" id="PF00814"/>
    </source>
</evidence>
<dbReference type="Pfam" id="PF00814">
    <property type="entry name" value="TsaD"/>
    <property type="match status" value="1"/>
</dbReference>
<dbReference type="HAMAP" id="MF_01445">
    <property type="entry name" value="TsaD"/>
    <property type="match status" value="1"/>
</dbReference>
<gene>
    <name evidence="3" type="ORF">CAC42_1244</name>
</gene>
<protein>
    <recommendedName>
        <fullName evidence="2">Gcp-like domain-containing protein</fullName>
    </recommendedName>
</protein>
<accession>A0A2K1R2G2</accession>
<comment type="function">
    <text evidence="1">Required for the formation of a threonylcarbamoyl group on adenosine at position 37 (t(6)A37) in mitochondrial tRNAs that read codons beginning with adenine. Probably involved in the transfer of the threonylcarbamoyl moiety of threonylcarbamoyl-AMP (TC-AMP) to the N6 group of A37. Involved in mitochondrial genome maintenance.</text>
</comment>
<dbReference type="Proteomes" id="UP000243797">
    <property type="component" value="Unassembled WGS sequence"/>
</dbReference>
<keyword evidence="1" id="KW-0819">tRNA processing</keyword>
<dbReference type="OrthoDB" id="10259622at2759"/>
<dbReference type="FunCoup" id="A0A2K1R2G2">
    <property type="interactions" value="383"/>
</dbReference>
<comment type="caution">
    <text evidence="3">The sequence shown here is derived from an EMBL/GenBank/DDBJ whole genome shotgun (WGS) entry which is preliminary data.</text>
</comment>
<dbReference type="GO" id="GO:0061711">
    <property type="term" value="F:tRNA N(6)-L-threonylcarbamoyladenine synthase activity"/>
    <property type="evidence" value="ECO:0007669"/>
    <property type="project" value="UniProtKB-EC"/>
</dbReference>
<comment type="subunit">
    <text evidence="1">Homodimer.</text>
</comment>
<dbReference type="AlphaFoldDB" id="A0A2K1R2G2"/>
<comment type="subcellular location">
    <subcellularLocation>
        <location evidence="1">Mitochondrion</location>
    </subcellularLocation>
</comment>
<keyword evidence="1" id="KW-0479">Metal-binding</keyword>
<dbReference type="InParanoid" id="A0A2K1R2G2"/>
<dbReference type="Gene3D" id="3.30.420.40">
    <property type="match status" value="2"/>
</dbReference>
<dbReference type="InterPro" id="IPR000905">
    <property type="entry name" value="Gcp-like_dom"/>
</dbReference>
<proteinExistence type="inferred from homology"/>
<comment type="cofactor">
    <cofactor evidence="1">
        <name>a divalent metal cation</name>
        <dbReference type="ChEBI" id="CHEBI:60240"/>
    </cofactor>
    <text evidence="1">Binds 1 divalent metal cation per subunit.</text>
</comment>
<dbReference type="InterPro" id="IPR043129">
    <property type="entry name" value="ATPase_NBD"/>
</dbReference>
<sequence>MLTRLRPSRRVCGYPSAYGRKAGLAQRRRRLLTLAIETSCDDTSVAVLETTTTPTGRAKATLHFHDKVTANNDAYGGIHPIVALESHQRCLAPLLENAIEHLPSFGPNDPIPSRSAVLFASSDGQLRRKPDFISATRGPGMRSNLSVGLNTAKGLSLAWSIPLVGVHHMQAHALTPRLITALEGKLPVPLHPSYPFLSLLVSGGHSLLLSSTDLLEHKMLAGTADIALGDCLDKAARLILPPELLLPPYGRSLETFAFPDATSDTASYHYSASETRGQELDRRPNKWGWVFGAPLAESRGGRSSRRMEYSFSGLLTSVQRATGTIATPGTAVTEPRDIGVEERRHMAREVQRVAYEHLCGRVLLHLKSLEASERAKIKTVVISGGVAANRFLRHVFRSMLDAQGFPDLQVLFPPVEYCTDNAAMIAWAGTEMFNAGWRSGLDIEPIRKWSLDRRAEDGGILGASGWVQVRDEARGHVAP</sequence>
<dbReference type="GO" id="GO:0046872">
    <property type="term" value="F:metal ion binding"/>
    <property type="evidence" value="ECO:0007669"/>
    <property type="project" value="UniProtKB-KW"/>
</dbReference>
<keyword evidence="1" id="KW-0808">Transferase</keyword>
<dbReference type="GO" id="GO:0005739">
    <property type="term" value="C:mitochondrion"/>
    <property type="evidence" value="ECO:0007669"/>
    <property type="project" value="UniProtKB-SubCell"/>
</dbReference>
<dbReference type="SUPFAM" id="SSF53067">
    <property type="entry name" value="Actin-like ATPase domain"/>
    <property type="match status" value="2"/>
</dbReference>
<comment type="similarity">
    <text evidence="1">Belongs to the KAE1 / TsaD family.</text>
</comment>